<feature type="active site" evidence="3">
    <location>
        <position position="328"/>
    </location>
</feature>
<dbReference type="Gene3D" id="3.40.309.10">
    <property type="entry name" value="Aldehyde Dehydrogenase, Chain A, domain 2"/>
    <property type="match status" value="1"/>
</dbReference>
<evidence type="ECO:0000259" key="5">
    <source>
        <dbReference type="Pfam" id="PF00171"/>
    </source>
</evidence>
<dbReference type="EMBL" id="CAXHTA020000009">
    <property type="protein sequence ID" value="CAL5223994.1"/>
    <property type="molecule type" value="Genomic_DNA"/>
</dbReference>
<sequence length="563" mass="61205">MMIGALGQSTALSGRHELIFPRHSNTTAPFSAAPLRQRKAVSRQHARRQGHAVVAQAAATAEAALKTDLHGDLKKALANVKPKLLIDGEFVDSSSGKTFETEDPRTGEVLVEVAEAQEEDVDRAVKAARKAFDKGPWPRMHGRERGQILYKLADLMEENLEELAMLESLDNGKPLSASKGGDLPQSIEHLRYYAGWADKIHGMTIPTGGPVQAITYREPLGVIGQIIPWNFPILMMAWKIGPALACGNTIVMKVAEQTPLSALRIGELALEAGLPPGVLNIIQGAGGVTGAALSKHTGVNKLAFTGSTEIGKIIMKQAAEHIIPVTLELGGKSPFIICPDADIDAAVEAAHDALFFNMGQCCTAGSRTFVHEDIYDEFVKKAAARAEKRNVGDPFDESTEQGPQISKGQFDKILDYIKKGQEEGAKLEYGGKQIGDKGYYIAPTVFSNVDDSMTIARDEIFGPVQSILKWKDIEDVLERANDTEYGLAAGVFTSNLNWATTISRGLKAGTIWINTWNVFDAAVPFGGYKMSGIGREHGEEILHHYTQTKSVYQPLEGPQYWKM</sequence>
<reference evidence="6 7" key="1">
    <citation type="submission" date="2024-06" db="EMBL/GenBank/DDBJ databases">
        <authorList>
            <person name="Kraege A."/>
            <person name="Thomma B."/>
        </authorList>
    </citation>
    <scope>NUCLEOTIDE SEQUENCE [LARGE SCALE GENOMIC DNA]</scope>
</reference>
<dbReference type="InterPro" id="IPR029510">
    <property type="entry name" value="Ald_DH_CS_GLU"/>
</dbReference>
<proteinExistence type="inferred from homology"/>
<dbReference type="SUPFAM" id="SSF53720">
    <property type="entry name" value="ALDH-like"/>
    <property type="match status" value="1"/>
</dbReference>
<comment type="caution">
    <text evidence="6">The sequence shown here is derived from an EMBL/GenBank/DDBJ whole genome shotgun (WGS) entry which is preliminary data.</text>
</comment>
<evidence type="ECO:0000256" key="2">
    <source>
        <dbReference type="ARBA" id="ARBA00023002"/>
    </source>
</evidence>
<evidence type="ECO:0000256" key="4">
    <source>
        <dbReference type="RuleBase" id="RU003345"/>
    </source>
</evidence>
<dbReference type="PROSITE" id="PS00070">
    <property type="entry name" value="ALDEHYDE_DEHYDR_CYS"/>
    <property type="match status" value="1"/>
</dbReference>
<gene>
    <name evidence="6" type="primary">g6609</name>
    <name evidence="6" type="ORF">VP750_LOCUS5653</name>
</gene>
<name>A0ABP1FY47_9CHLO</name>
<evidence type="ECO:0000313" key="7">
    <source>
        <dbReference type="Proteomes" id="UP001497392"/>
    </source>
</evidence>
<dbReference type="Proteomes" id="UP001497392">
    <property type="component" value="Unassembled WGS sequence"/>
</dbReference>
<dbReference type="InterPro" id="IPR015590">
    <property type="entry name" value="Aldehyde_DH_dom"/>
</dbReference>
<accession>A0ABP1FY47</accession>
<keyword evidence="7" id="KW-1185">Reference proteome</keyword>
<dbReference type="PROSITE" id="PS00687">
    <property type="entry name" value="ALDEHYDE_DEHYDR_GLU"/>
    <property type="match status" value="1"/>
</dbReference>
<dbReference type="InterPro" id="IPR016160">
    <property type="entry name" value="Ald_DH_CS_CYS"/>
</dbReference>
<dbReference type="InterPro" id="IPR016162">
    <property type="entry name" value="Ald_DH_N"/>
</dbReference>
<dbReference type="InterPro" id="IPR016163">
    <property type="entry name" value="Ald_DH_C"/>
</dbReference>
<organism evidence="6 7">
    <name type="scientific">Coccomyxa viridis</name>
    <dbReference type="NCBI Taxonomy" id="1274662"/>
    <lineage>
        <taxon>Eukaryota</taxon>
        <taxon>Viridiplantae</taxon>
        <taxon>Chlorophyta</taxon>
        <taxon>core chlorophytes</taxon>
        <taxon>Trebouxiophyceae</taxon>
        <taxon>Trebouxiophyceae incertae sedis</taxon>
        <taxon>Coccomyxaceae</taxon>
        <taxon>Coccomyxa</taxon>
    </lineage>
</organism>
<dbReference type="Pfam" id="PF00171">
    <property type="entry name" value="Aldedh"/>
    <property type="match status" value="1"/>
</dbReference>
<protein>
    <submittedName>
        <fullName evidence="6">G6609 protein</fullName>
    </submittedName>
</protein>
<evidence type="ECO:0000313" key="6">
    <source>
        <dbReference type="EMBL" id="CAL5223994.1"/>
    </source>
</evidence>
<dbReference type="CDD" id="cd07091">
    <property type="entry name" value="ALDH_F1-2_Ald2-like"/>
    <property type="match status" value="1"/>
</dbReference>
<evidence type="ECO:0000256" key="3">
    <source>
        <dbReference type="PROSITE-ProRule" id="PRU10007"/>
    </source>
</evidence>
<evidence type="ECO:0000256" key="1">
    <source>
        <dbReference type="ARBA" id="ARBA00009986"/>
    </source>
</evidence>
<feature type="domain" description="Aldehyde dehydrogenase" evidence="5">
    <location>
        <begin position="90"/>
        <end position="551"/>
    </location>
</feature>
<comment type="similarity">
    <text evidence="1 4">Belongs to the aldehyde dehydrogenase family.</text>
</comment>
<dbReference type="PANTHER" id="PTHR11699">
    <property type="entry name" value="ALDEHYDE DEHYDROGENASE-RELATED"/>
    <property type="match status" value="1"/>
</dbReference>
<dbReference type="InterPro" id="IPR016161">
    <property type="entry name" value="Ald_DH/histidinol_DH"/>
</dbReference>
<keyword evidence="2 4" id="KW-0560">Oxidoreductase</keyword>
<dbReference type="Gene3D" id="3.40.605.10">
    <property type="entry name" value="Aldehyde Dehydrogenase, Chain A, domain 1"/>
    <property type="match status" value="1"/>
</dbReference>